<accession>I2GSN8</accession>
<dbReference type="InterPro" id="IPR009100">
    <property type="entry name" value="AcylCoA_DH/oxidase_NM_dom_sf"/>
</dbReference>
<keyword evidence="1" id="KW-0560">Oxidoreductase</keyword>
<protein>
    <recommendedName>
        <fullName evidence="6">Acyl-CoA dehydrogenase type 2 domain protein</fullName>
    </recommendedName>
</protein>
<evidence type="ECO:0008006" key="6">
    <source>
        <dbReference type="Google" id="ProtNLM"/>
    </source>
</evidence>
<dbReference type="InterPro" id="IPR037069">
    <property type="entry name" value="AcylCoA_DH/ox_N_sf"/>
</dbReference>
<evidence type="ECO:0000259" key="2">
    <source>
        <dbReference type="Pfam" id="PF02771"/>
    </source>
</evidence>
<dbReference type="Gene3D" id="1.20.140.10">
    <property type="entry name" value="Butyryl-CoA Dehydrogenase, subunit A, domain 3"/>
    <property type="match status" value="1"/>
</dbReference>
<feature type="domain" description="Acyl-CoA dehydrogenase C-terminal" evidence="3">
    <location>
        <begin position="238"/>
        <end position="368"/>
    </location>
</feature>
<dbReference type="Gene3D" id="2.40.110.10">
    <property type="entry name" value="Butyryl-CoA Dehydrogenase, subunit A, domain 2"/>
    <property type="match status" value="1"/>
</dbReference>
<dbReference type="OrthoDB" id="1170793at2"/>
<organism evidence="4 5">
    <name type="scientific">Fibrisoma limi BUZ 3</name>
    <dbReference type="NCBI Taxonomy" id="1185876"/>
    <lineage>
        <taxon>Bacteria</taxon>
        <taxon>Pseudomonadati</taxon>
        <taxon>Bacteroidota</taxon>
        <taxon>Cytophagia</taxon>
        <taxon>Cytophagales</taxon>
        <taxon>Spirosomataceae</taxon>
        <taxon>Fibrisoma</taxon>
    </lineage>
</organism>
<reference evidence="4 5" key="1">
    <citation type="journal article" date="2012" name="J. Bacteriol.">
        <title>Genome Sequence of the Filamentous Bacterium Fibrisoma limi BUZ 3T.</title>
        <authorList>
            <person name="Filippini M."/>
            <person name="Qi W."/>
            <person name="Jaenicke S."/>
            <person name="Goesmann A."/>
            <person name="Smits T.H."/>
            <person name="Bagheri H.C."/>
        </authorList>
    </citation>
    <scope>NUCLEOTIDE SEQUENCE [LARGE SCALE GENOMIC DNA]</scope>
    <source>
        <strain evidence="5">BUZ 3T</strain>
    </source>
</reference>
<dbReference type="InterPro" id="IPR046373">
    <property type="entry name" value="Acyl-CoA_Oxase/DH_mid-dom_sf"/>
</dbReference>
<dbReference type="InterPro" id="IPR013107">
    <property type="entry name" value="Acyl-CoA_DH_C"/>
</dbReference>
<sequence length="375" mass="40789">MKESPYFWAFQPNHSMPFFNPELVTLVRNQSLNAERTGTPSAEVQQAMTKLGLFKLFVPEQLGGLLMPLPDAIRLFEEAAYIDGSFGWLTSIGAGGGYFSAFYESAIANQLFSPTEAVVAGSGHPTGTARRVENGYLVTGRWTYCSGSVYATLFTASCRIADETGQQPNSIRAFTFRPEQVTILPDWNAFGLKATNSHTIIVADAFVPDKLVFDLSRPPIAGFGPIFSYPFLPFAEASFAAVCIGIGRHFLDEASQLAKQAKTSWAATKPERYQYVQAQIDQQKSTLEACTSAFYEALDASWALTAAGQTVSEDLSQKVGALSRGVTMAAVSGAQQLFPHLGMAVVDESTAINRAWRDLHTASQHTLLKAYPAIH</sequence>
<proteinExistence type="predicted"/>
<comment type="caution">
    <text evidence="4">The sequence shown here is derived from an EMBL/GenBank/DDBJ whole genome shotgun (WGS) entry which is preliminary data.</text>
</comment>
<dbReference type="GO" id="GO:0003995">
    <property type="term" value="F:acyl-CoA dehydrogenase activity"/>
    <property type="evidence" value="ECO:0007669"/>
    <property type="project" value="TreeGrafter"/>
</dbReference>
<dbReference type="PANTHER" id="PTHR43884">
    <property type="entry name" value="ACYL-COA DEHYDROGENASE"/>
    <property type="match status" value="1"/>
</dbReference>
<dbReference type="SUPFAM" id="SSF47203">
    <property type="entry name" value="Acyl-CoA dehydrogenase C-terminal domain-like"/>
    <property type="match status" value="1"/>
</dbReference>
<dbReference type="Gene3D" id="1.10.540.10">
    <property type="entry name" value="Acyl-CoA dehydrogenase/oxidase, N-terminal domain"/>
    <property type="match status" value="1"/>
</dbReference>
<feature type="domain" description="Acyl-CoA dehydrogenase/oxidase N-terminal" evidence="2">
    <location>
        <begin position="34"/>
        <end position="94"/>
    </location>
</feature>
<dbReference type="EMBL" id="CAIT01000010">
    <property type="protein sequence ID" value="CCH56917.1"/>
    <property type="molecule type" value="Genomic_DNA"/>
</dbReference>
<evidence type="ECO:0000313" key="4">
    <source>
        <dbReference type="EMBL" id="CCH56917.1"/>
    </source>
</evidence>
<dbReference type="STRING" id="1185876.BN8_06307"/>
<dbReference type="Proteomes" id="UP000009309">
    <property type="component" value="Unassembled WGS sequence"/>
</dbReference>
<dbReference type="SUPFAM" id="SSF56645">
    <property type="entry name" value="Acyl-CoA dehydrogenase NM domain-like"/>
    <property type="match status" value="1"/>
</dbReference>
<dbReference type="PANTHER" id="PTHR43884:SF12">
    <property type="entry name" value="ISOVALERYL-COA DEHYDROGENASE, MITOCHONDRIAL-RELATED"/>
    <property type="match status" value="1"/>
</dbReference>
<dbReference type="InterPro" id="IPR036250">
    <property type="entry name" value="AcylCo_DH-like_C"/>
</dbReference>
<dbReference type="InterPro" id="IPR013786">
    <property type="entry name" value="AcylCoA_DH/ox_N"/>
</dbReference>
<dbReference type="GO" id="GO:0050660">
    <property type="term" value="F:flavin adenine dinucleotide binding"/>
    <property type="evidence" value="ECO:0007669"/>
    <property type="project" value="InterPro"/>
</dbReference>
<dbReference type="Pfam" id="PF08028">
    <property type="entry name" value="Acyl-CoA_dh_2"/>
    <property type="match status" value="1"/>
</dbReference>
<dbReference type="Pfam" id="PF02771">
    <property type="entry name" value="Acyl-CoA_dh_N"/>
    <property type="match status" value="1"/>
</dbReference>
<evidence type="ECO:0000259" key="3">
    <source>
        <dbReference type="Pfam" id="PF08028"/>
    </source>
</evidence>
<gene>
    <name evidence="4" type="ORF">BN8_06307</name>
</gene>
<keyword evidence="5" id="KW-1185">Reference proteome</keyword>
<name>I2GSN8_9BACT</name>
<dbReference type="eggNOG" id="COG1960">
    <property type="taxonomic scope" value="Bacteria"/>
</dbReference>
<dbReference type="AlphaFoldDB" id="I2GSN8"/>
<evidence type="ECO:0000313" key="5">
    <source>
        <dbReference type="Proteomes" id="UP000009309"/>
    </source>
</evidence>
<dbReference type="PIRSF" id="PIRSF016578">
    <property type="entry name" value="HsaA"/>
    <property type="match status" value="1"/>
</dbReference>
<evidence type="ECO:0000256" key="1">
    <source>
        <dbReference type="ARBA" id="ARBA00023002"/>
    </source>
</evidence>